<dbReference type="EMBL" id="CAJFCW020000002">
    <property type="protein sequence ID" value="CAG9089573.1"/>
    <property type="molecule type" value="Genomic_DNA"/>
</dbReference>
<proteinExistence type="predicted"/>
<sequence>MGSAGSTGTRLINNWPTQVYDRQARSPIEHLTHEPVMRWTVEAGERPNYKKHHKPRIAPVNNEEELEQSRNIHAVTQGNCWHQQLNSHGEGFDSRRSGINYDGISYRGNRIRRDITDRGWFNPIGWVSYRARRSVNDDKKSLSLVRDRRDVDDKIIDMNNREAYISKLEKDEYNPPHPEVINIKNVINKLYLIFNDAGFGLKYRQVEELLVSTYLHVRNIDKQTNLELSELLRAFGLFLSHDDKGYPRGFAFEKAVREAQTVYEILVSTSTSDWNLPLEGCMMDLLGLAQLNHVNTRIDESLQSAGSNMQALVNKILYAYSVDRMHLQPVKFLVGRVLDALYYKNVNKKELDQLLNSLKPIVHKNVL</sequence>
<accession>A0A811K180</accession>
<dbReference type="EMBL" id="CAJFDH010000002">
    <property type="protein sequence ID" value="CAD5209544.1"/>
    <property type="molecule type" value="Genomic_DNA"/>
</dbReference>
<evidence type="ECO:0000313" key="1">
    <source>
        <dbReference type="EMBL" id="CAD5209544.1"/>
    </source>
</evidence>
<dbReference type="Proteomes" id="UP000614601">
    <property type="component" value="Unassembled WGS sequence"/>
</dbReference>
<dbReference type="Proteomes" id="UP000783686">
    <property type="component" value="Unassembled WGS sequence"/>
</dbReference>
<dbReference type="CDD" id="cd00590">
    <property type="entry name" value="RRM_SF"/>
    <property type="match status" value="1"/>
</dbReference>
<organism evidence="1 2">
    <name type="scientific">Bursaphelenchus okinawaensis</name>
    <dbReference type="NCBI Taxonomy" id="465554"/>
    <lineage>
        <taxon>Eukaryota</taxon>
        <taxon>Metazoa</taxon>
        <taxon>Ecdysozoa</taxon>
        <taxon>Nematoda</taxon>
        <taxon>Chromadorea</taxon>
        <taxon>Rhabditida</taxon>
        <taxon>Tylenchina</taxon>
        <taxon>Tylenchomorpha</taxon>
        <taxon>Aphelenchoidea</taxon>
        <taxon>Aphelenchoididae</taxon>
        <taxon>Bursaphelenchus</taxon>
    </lineage>
</organism>
<reference evidence="1" key="1">
    <citation type="submission" date="2020-09" db="EMBL/GenBank/DDBJ databases">
        <authorList>
            <person name="Kikuchi T."/>
        </authorList>
    </citation>
    <scope>NUCLEOTIDE SEQUENCE</scope>
    <source>
        <strain evidence="1">SH1</strain>
    </source>
</reference>
<evidence type="ECO:0000313" key="2">
    <source>
        <dbReference type="Proteomes" id="UP000614601"/>
    </source>
</evidence>
<comment type="caution">
    <text evidence="1">The sequence shown here is derived from an EMBL/GenBank/DDBJ whole genome shotgun (WGS) entry which is preliminary data.</text>
</comment>
<name>A0A811K180_9BILA</name>
<protein>
    <submittedName>
        <fullName evidence="1">Uncharacterized protein</fullName>
    </submittedName>
</protein>
<keyword evidence="2" id="KW-1185">Reference proteome</keyword>
<dbReference type="AlphaFoldDB" id="A0A811K180"/>
<gene>
    <name evidence="1" type="ORF">BOKJ2_LOCUS2740</name>
</gene>